<dbReference type="PANTHER" id="PTHR21580:SF28">
    <property type="entry name" value="BOREALIN N-TERMINAL DOMAIN-CONTAINING PROTEIN-RELATED"/>
    <property type="match status" value="1"/>
</dbReference>
<keyword evidence="3" id="KW-1185">Reference proteome</keyword>
<accession>A0ABQ7JEY3</accession>
<dbReference type="PANTHER" id="PTHR21580">
    <property type="entry name" value="SHIPPO-1-RELATED"/>
    <property type="match status" value="1"/>
</dbReference>
<feature type="region of interest" description="Disordered" evidence="1">
    <location>
        <begin position="27"/>
        <end position="85"/>
    </location>
</feature>
<sequence length="433" mass="47128">MAPANIKLGGRSLQQLTTLSHIKSLPKWSFTQRPADKPTSHNYPSPGAYNIKSTFDNNDTPKYKFSKSSRNEAKREDIPGPGAYAPNLHPNSPFWSLSKKFSDERINLFVPGPGAYDPLSTSWETVRSSKFGSSQRRALSVPIQSPAPGTYYPKFNDTSYYFTMAPRLKPPQTNERDNLGPGSYSIPESFISGPKYTLTGRGNMKYNANIVPGPGSYETREKIGSGALCYSIAKKLPGTSHINATSSQVPGPGAYSLESNVPFTHSSQWRFGTEKRDEQFLKTADAPGPGNYHEGKQASSSPHWSFGLPPKVKSARDGNPGPGTYPMNTNQFSGPRYTIAPKLNCNGSTTEKDLPGPGKYDPKILSDSLAIKWSFSHSGRPTATKETGVPGPGTYTVSTKSTGPLWSIGSRAETPIKESLATERAPMYTSFGY</sequence>
<comment type="caution">
    <text evidence="2">The sequence shown here is derived from an EMBL/GenBank/DDBJ whole genome shotgun (WGS) entry which is preliminary data.</text>
</comment>
<dbReference type="InterPro" id="IPR051291">
    <property type="entry name" value="CIMAP"/>
</dbReference>
<evidence type="ECO:0000313" key="3">
    <source>
        <dbReference type="Proteomes" id="UP000823046"/>
    </source>
</evidence>
<protein>
    <submittedName>
        <fullName evidence="2">H-SHIPPO 1</fullName>
    </submittedName>
</protein>
<gene>
    <name evidence="2" type="ORF">IE077_003714</name>
</gene>
<organism evidence="2 3">
    <name type="scientific">Cardiosporidium cionae</name>
    <dbReference type="NCBI Taxonomy" id="476202"/>
    <lineage>
        <taxon>Eukaryota</taxon>
        <taxon>Sar</taxon>
        <taxon>Alveolata</taxon>
        <taxon>Apicomplexa</taxon>
        <taxon>Aconoidasida</taxon>
        <taxon>Nephromycida</taxon>
        <taxon>Cardiosporidium</taxon>
    </lineage>
</organism>
<dbReference type="Proteomes" id="UP000823046">
    <property type="component" value="Unassembled WGS sequence"/>
</dbReference>
<proteinExistence type="predicted"/>
<feature type="region of interest" description="Disordered" evidence="1">
    <location>
        <begin position="284"/>
        <end position="304"/>
    </location>
</feature>
<evidence type="ECO:0000313" key="2">
    <source>
        <dbReference type="EMBL" id="KAF8822450.1"/>
    </source>
</evidence>
<dbReference type="InterPro" id="IPR010736">
    <property type="entry name" value="SHIPPO-rpt"/>
</dbReference>
<feature type="compositionally biased region" description="Basic and acidic residues" evidence="1">
    <location>
        <begin position="69"/>
        <end position="78"/>
    </location>
</feature>
<evidence type="ECO:0000256" key="1">
    <source>
        <dbReference type="SAM" id="MobiDB-lite"/>
    </source>
</evidence>
<dbReference type="Pfam" id="PF07004">
    <property type="entry name" value="SHIPPO-rpt"/>
    <property type="match status" value="8"/>
</dbReference>
<feature type="compositionally biased region" description="Polar residues" evidence="1">
    <location>
        <begin position="51"/>
        <end position="60"/>
    </location>
</feature>
<name>A0ABQ7JEY3_9APIC</name>
<feature type="region of interest" description="Disordered" evidence="1">
    <location>
        <begin position="379"/>
        <end position="400"/>
    </location>
</feature>
<reference evidence="2 3" key="1">
    <citation type="journal article" date="2020" name="bioRxiv">
        <title>Metabolic contributions of an alphaproteobacterial endosymbiont in the apicomplexan Cardiosporidium cionae.</title>
        <authorList>
            <person name="Hunter E.S."/>
            <person name="Paight C.J."/>
            <person name="Lane C.E."/>
        </authorList>
    </citation>
    <scope>NUCLEOTIDE SEQUENCE [LARGE SCALE GENOMIC DNA]</scope>
    <source>
        <strain evidence="2">ESH_2018</strain>
    </source>
</reference>
<dbReference type="EMBL" id="JADAQX010000053">
    <property type="protein sequence ID" value="KAF8822450.1"/>
    <property type="molecule type" value="Genomic_DNA"/>
</dbReference>